<keyword evidence="2" id="KW-1185">Reference proteome</keyword>
<dbReference type="STRING" id="545694.TREPR_1048"/>
<evidence type="ECO:0000313" key="2">
    <source>
        <dbReference type="Proteomes" id="UP000009223"/>
    </source>
</evidence>
<name>F5YHM9_TREPZ</name>
<dbReference type="HOGENOM" id="CLU_3259387_0_0_12"/>
<organism evidence="1 2">
    <name type="scientific">Treponema primitia (strain ATCC BAA-887 / DSM 12427 / ZAS-2)</name>
    <dbReference type="NCBI Taxonomy" id="545694"/>
    <lineage>
        <taxon>Bacteria</taxon>
        <taxon>Pseudomonadati</taxon>
        <taxon>Spirochaetota</taxon>
        <taxon>Spirochaetia</taxon>
        <taxon>Spirochaetales</taxon>
        <taxon>Treponemataceae</taxon>
        <taxon>Treponema</taxon>
    </lineage>
</organism>
<protein>
    <submittedName>
        <fullName evidence="1">Uncharacterized protein</fullName>
    </submittedName>
</protein>
<gene>
    <name evidence="1" type="ordered locus">TREPR_1048</name>
</gene>
<proteinExistence type="predicted"/>
<reference evidence="1 2" key="2">
    <citation type="journal article" date="2011" name="ISME J.">
        <title>RNA-seq reveals cooperative metabolic interactions between two termite-gut spirochete species in co-culture.</title>
        <authorList>
            <person name="Rosenthal A.Z."/>
            <person name="Matson E.G."/>
            <person name="Eldar A."/>
            <person name="Leadbetter J.R."/>
        </authorList>
    </citation>
    <scope>NUCLEOTIDE SEQUENCE [LARGE SCALE GENOMIC DNA]</scope>
    <source>
        <strain evidence="2">ATCC BAA-887 / DSM 12427 / ZAS-2</strain>
    </source>
</reference>
<reference evidence="2" key="1">
    <citation type="submission" date="2009-12" db="EMBL/GenBank/DDBJ databases">
        <title>Complete sequence of Treponema primitia strain ZAS-2.</title>
        <authorList>
            <person name="Tetu S.G."/>
            <person name="Matson E."/>
            <person name="Ren Q."/>
            <person name="Seshadri R."/>
            <person name="Elbourne L."/>
            <person name="Hassan K.A."/>
            <person name="Durkin A."/>
            <person name="Radune D."/>
            <person name="Mohamoud Y."/>
            <person name="Shay R."/>
            <person name="Jin S."/>
            <person name="Zhang X."/>
            <person name="Lucey K."/>
            <person name="Ballor N.R."/>
            <person name="Ottesen E."/>
            <person name="Rosenthal R."/>
            <person name="Allen A."/>
            <person name="Leadbetter J.R."/>
            <person name="Paulsen I.T."/>
        </authorList>
    </citation>
    <scope>NUCLEOTIDE SEQUENCE [LARGE SCALE GENOMIC DNA]</scope>
    <source>
        <strain evidence="2">ATCC BAA-887 / DSM 12427 / ZAS-2</strain>
    </source>
</reference>
<dbReference type="KEGG" id="tpi:TREPR_1048"/>
<dbReference type="EMBL" id="CP001843">
    <property type="protein sequence ID" value="AEF87031.1"/>
    <property type="molecule type" value="Genomic_DNA"/>
</dbReference>
<evidence type="ECO:0000313" key="1">
    <source>
        <dbReference type="EMBL" id="AEF87031.1"/>
    </source>
</evidence>
<accession>F5YHM9</accession>
<dbReference type="Proteomes" id="UP000009223">
    <property type="component" value="Chromosome"/>
</dbReference>
<sequence>MESAVKPYLKNYLVLSNKAAVYAKPVLTPIRPAVSWKNYIIL</sequence>
<dbReference type="AlphaFoldDB" id="F5YHM9"/>